<feature type="transmembrane region" description="Helical" evidence="1">
    <location>
        <begin position="296"/>
        <end position="321"/>
    </location>
</feature>
<keyword evidence="1" id="KW-1133">Transmembrane helix</keyword>
<feature type="transmembrane region" description="Helical" evidence="1">
    <location>
        <begin position="260"/>
        <end position="284"/>
    </location>
</feature>
<reference evidence="2 3" key="1">
    <citation type="submission" date="2020-02" db="EMBL/GenBank/DDBJ databases">
        <title>Genome sequence of the type strain DSM 27180 of Arthrobacter silviterrae.</title>
        <authorList>
            <person name="Gao J."/>
            <person name="Sun J."/>
        </authorList>
    </citation>
    <scope>NUCLEOTIDE SEQUENCE [LARGE SCALE GENOMIC DNA]</scope>
    <source>
        <strain evidence="2 3">DSM 27180</strain>
    </source>
</reference>
<keyword evidence="1" id="KW-0472">Membrane</keyword>
<proteinExistence type="predicted"/>
<feature type="transmembrane region" description="Helical" evidence="1">
    <location>
        <begin position="212"/>
        <end position="230"/>
    </location>
</feature>
<accession>A0ABX0D8N1</accession>
<dbReference type="EMBL" id="JAAKZI010000009">
    <property type="protein sequence ID" value="NGN83248.1"/>
    <property type="molecule type" value="Genomic_DNA"/>
</dbReference>
<dbReference type="Proteomes" id="UP000479226">
    <property type="component" value="Unassembled WGS sequence"/>
</dbReference>
<evidence type="ECO:0000313" key="2">
    <source>
        <dbReference type="EMBL" id="NGN83248.1"/>
    </source>
</evidence>
<dbReference type="RefSeq" id="WP_165181352.1">
    <property type="nucleotide sequence ID" value="NZ_JAAKZI010000009.1"/>
</dbReference>
<evidence type="ECO:0000313" key="3">
    <source>
        <dbReference type="Proteomes" id="UP000479226"/>
    </source>
</evidence>
<dbReference type="Pfam" id="PF06166">
    <property type="entry name" value="DUF979"/>
    <property type="match status" value="1"/>
</dbReference>
<keyword evidence="3" id="KW-1185">Reference proteome</keyword>
<dbReference type="InterPro" id="IPR009323">
    <property type="entry name" value="DUF979"/>
</dbReference>
<feature type="transmembrane region" description="Helical" evidence="1">
    <location>
        <begin position="59"/>
        <end position="80"/>
    </location>
</feature>
<gene>
    <name evidence="2" type="ORF">G6N77_07195</name>
</gene>
<feature type="transmembrane region" description="Helical" evidence="1">
    <location>
        <begin position="101"/>
        <end position="122"/>
    </location>
</feature>
<keyword evidence="1" id="KW-0812">Transmembrane</keyword>
<organism evidence="2 3">
    <name type="scientific">Arthrobacter silviterrae</name>
    <dbReference type="NCBI Taxonomy" id="2026658"/>
    <lineage>
        <taxon>Bacteria</taxon>
        <taxon>Bacillati</taxon>
        <taxon>Actinomycetota</taxon>
        <taxon>Actinomycetes</taxon>
        <taxon>Micrococcales</taxon>
        <taxon>Micrococcaceae</taxon>
        <taxon>Arthrobacter</taxon>
    </lineage>
</organism>
<feature type="transmembrane region" description="Helical" evidence="1">
    <location>
        <begin position="176"/>
        <end position="200"/>
    </location>
</feature>
<evidence type="ECO:0000256" key="1">
    <source>
        <dbReference type="SAM" id="Phobius"/>
    </source>
</evidence>
<sequence>MINVESIYWLIGLLFVGWAFLIARDATHPRRWGSSSFWGLLGLCFFYGTAVEAKTAPAWVLGIAVLVLVALASTGLLGDGRAKTTTEEQRTAFAGKFGNKLFIPALALPVVTVAVVLLAPVLKIGAKPLIDPTHTTLVALGIGAVVAAVVGVAILRPKNKLAPVLEGRRILETIGWAALLPQMLSTLGILFTKAGVGTAVGTLAKGLLPNGSLIAAVVVYCVGMFIFTVLMGNGFAAFPIMTAAIGWPVLVQGFHGQPAIVFAIGMLAGFCGTLCTPMAANFNLVPSALLEMKNKYGVITAQVATGVPLLFVNIALMYFLAFPHA</sequence>
<feature type="transmembrane region" description="Helical" evidence="1">
    <location>
        <begin position="35"/>
        <end position="53"/>
    </location>
</feature>
<protein>
    <submittedName>
        <fullName evidence="2">DUF979 domain-containing protein</fullName>
    </submittedName>
</protein>
<name>A0ABX0D8N1_9MICC</name>
<feature type="transmembrane region" description="Helical" evidence="1">
    <location>
        <begin position="6"/>
        <end position="23"/>
    </location>
</feature>
<feature type="transmembrane region" description="Helical" evidence="1">
    <location>
        <begin position="134"/>
        <end position="155"/>
    </location>
</feature>
<comment type="caution">
    <text evidence="2">The sequence shown here is derived from an EMBL/GenBank/DDBJ whole genome shotgun (WGS) entry which is preliminary data.</text>
</comment>